<feature type="transmembrane region" description="Helical" evidence="7">
    <location>
        <begin position="25"/>
        <end position="46"/>
    </location>
</feature>
<dbReference type="PANTHER" id="PTHR33048:SF167">
    <property type="entry name" value="INTEGRAL MEMBRANE PROTEIN"/>
    <property type="match status" value="1"/>
</dbReference>
<evidence type="ECO:0000256" key="5">
    <source>
        <dbReference type="ARBA" id="ARBA00038359"/>
    </source>
</evidence>
<reference evidence="9 10" key="1">
    <citation type="submission" date="2016-10" db="EMBL/GenBank/DDBJ databases">
        <title>The genome sequence of Colletotrichum fioriniae PJ7.</title>
        <authorList>
            <person name="Baroncelli R."/>
        </authorList>
    </citation>
    <scope>NUCLEOTIDE SEQUENCE [LARGE SCALE GENOMIC DNA]</scope>
    <source>
        <strain evidence="9">Col 31</strain>
    </source>
</reference>
<dbReference type="GO" id="GO:0016020">
    <property type="term" value="C:membrane"/>
    <property type="evidence" value="ECO:0007669"/>
    <property type="project" value="UniProtKB-SubCell"/>
</dbReference>
<feature type="domain" description="Rhodopsin" evidence="8">
    <location>
        <begin position="42"/>
        <end position="291"/>
    </location>
</feature>
<keyword evidence="3 7" id="KW-1133">Transmembrane helix</keyword>
<feature type="region of interest" description="Disordered" evidence="6">
    <location>
        <begin position="307"/>
        <end position="334"/>
    </location>
</feature>
<dbReference type="PANTHER" id="PTHR33048">
    <property type="entry name" value="PTH11-LIKE INTEGRAL MEMBRANE PROTEIN (AFU_ORTHOLOGUE AFUA_5G11245)"/>
    <property type="match status" value="1"/>
</dbReference>
<evidence type="ECO:0000256" key="2">
    <source>
        <dbReference type="ARBA" id="ARBA00022692"/>
    </source>
</evidence>
<keyword evidence="4 7" id="KW-0472">Membrane</keyword>
<keyword evidence="2 7" id="KW-0812">Transmembrane</keyword>
<evidence type="ECO:0000313" key="9">
    <source>
        <dbReference type="EMBL" id="KAK1464908.1"/>
    </source>
</evidence>
<dbReference type="EMBL" id="MLGG01000005">
    <property type="protein sequence ID" value="KAK1464908.1"/>
    <property type="molecule type" value="Genomic_DNA"/>
</dbReference>
<evidence type="ECO:0000256" key="7">
    <source>
        <dbReference type="SAM" id="Phobius"/>
    </source>
</evidence>
<name>A0AAI9XYM6_9PEZI</name>
<feature type="transmembrane region" description="Helical" evidence="7">
    <location>
        <begin position="103"/>
        <end position="124"/>
    </location>
</feature>
<gene>
    <name evidence="9" type="ORF">CMEL01_12263</name>
</gene>
<evidence type="ECO:0000256" key="1">
    <source>
        <dbReference type="ARBA" id="ARBA00004141"/>
    </source>
</evidence>
<evidence type="ECO:0000256" key="3">
    <source>
        <dbReference type="ARBA" id="ARBA00022989"/>
    </source>
</evidence>
<evidence type="ECO:0000256" key="4">
    <source>
        <dbReference type="ARBA" id="ARBA00023136"/>
    </source>
</evidence>
<dbReference type="Pfam" id="PF20684">
    <property type="entry name" value="Fung_rhodopsin"/>
    <property type="match status" value="1"/>
</dbReference>
<evidence type="ECO:0000259" key="8">
    <source>
        <dbReference type="Pfam" id="PF20684"/>
    </source>
</evidence>
<feature type="transmembrane region" description="Helical" evidence="7">
    <location>
        <begin position="144"/>
        <end position="166"/>
    </location>
</feature>
<dbReference type="AlphaFoldDB" id="A0AAI9XYM6"/>
<protein>
    <recommendedName>
        <fullName evidence="8">Rhodopsin domain-containing protein</fullName>
    </recommendedName>
</protein>
<dbReference type="Proteomes" id="UP001239795">
    <property type="component" value="Unassembled WGS sequence"/>
</dbReference>
<comment type="caution">
    <text evidence="9">The sequence shown here is derived from an EMBL/GenBank/DDBJ whole genome shotgun (WGS) entry which is preliminary data.</text>
</comment>
<organism evidence="9 10">
    <name type="scientific">Colletotrichum melonis</name>
    <dbReference type="NCBI Taxonomy" id="1209925"/>
    <lineage>
        <taxon>Eukaryota</taxon>
        <taxon>Fungi</taxon>
        <taxon>Dikarya</taxon>
        <taxon>Ascomycota</taxon>
        <taxon>Pezizomycotina</taxon>
        <taxon>Sordariomycetes</taxon>
        <taxon>Hypocreomycetidae</taxon>
        <taxon>Glomerellales</taxon>
        <taxon>Glomerellaceae</taxon>
        <taxon>Colletotrichum</taxon>
        <taxon>Colletotrichum acutatum species complex</taxon>
    </lineage>
</organism>
<accession>A0AAI9XYM6</accession>
<dbReference type="InterPro" id="IPR052337">
    <property type="entry name" value="SAT4-like"/>
</dbReference>
<feature type="transmembrane region" description="Helical" evidence="7">
    <location>
        <begin position="228"/>
        <end position="246"/>
    </location>
</feature>
<evidence type="ECO:0000313" key="10">
    <source>
        <dbReference type="Proteomes" id="UP001239795"/>
    </source>
</evidence>
<comment type="similarity">
    <text evidence="5">Belongs to the SAT4 family.</text>
</comment>
<keyword evidence="10" id="KW-1185">Reference proteome</keyword>
<evidence type="ECO:0000256" key="6">
    <source>
        <dbReference type="SAM" id="MobiDB-lite"/>
    </source>
</evidence>
<dbReference type="InterPro" id="IPR049326">
    <property type="entry name" value="Rhodopsin_dom_fungi"/>
</dbReference>
<feature type="transmembrane region" description="Helical" evidence="7">
    <location>
        <begin position="266"/>
        <end position="286"/>
    </location>
</feature>
<comment type="subcellular location">
    <subcellularLocation>
        <location evidence="1">Membrane</location>
        <topology evidence="1">Multi-pass membrane protein</topology>
    </subcellularLocation>
</comment>
<proteinExistence type="inferred from homology"/>
<sequence>MNNTNGTAPAPFNPAWAAESNTARIIAVVTVFHLLAQLSVTLRIYARIWVIKAPGWDDTVMVLSAASTPHRATILLPAETDLVECAQYGLGKHFSTIDKKYDYIVFNHVAFWQAIISAAGALMFLKVSITLSLLRLSKTGWYKWALWSTIALVLFYSIGGMFPFFLHCKPMSGFWDRSTTPPPKCKDGNNINLFGIINTGFNIFTDVILATLPVPVIWNLQMKRRLRLYAIGILSLGYFAVAMGIVKAVYQLNNDSDPDKTFNRSIQFWGFLQLQVGIIAACAPALKPLVNKLLNLSAYNQQIPDACGKRSQQTGSGPRTLEYNTFRGRTDGTTRSDQYELDEWALDPRYGTQTGEIRLQTMQPPAGIMLSEYDRSKALRIEEETAIQVQSSNLHGIISKTTEFARRSEHLD</sequence>